<organism evidence="3 4">
    <name type="scientific">Streptomyces pyxinae</name>
    <dbReference type="NCBI Taxonomy" id="2970734"/>
    <lineage>
        <taxon>Bacteria</taxon>
        <taxon>Bacillati</taxon>
        <taxon>Actinomycetota</taxon>
        <taxon>Actinomycetes</taxon>
        <taxon>Kitasatosporales</taxon>
        <taxon>Streptomycetaceae</taxon>
        <taxon>Streptomyces</taxon>
    </lineage>
</organism>
<keyword evidence="4" id="KW-1185">Reference proteome</keyword>
<evidence type="ECO:0000256" key="2">
    <source>
        <dbReference type="SAM" id="Phobius"/>
    </source>
</evidence>
<name>A0ABT2CI79_9ACTN</name>
<evidence type="ECO:0000313" key="3">
    <source>
        <dbReference type="EMBL" id="MCS0637107.1"/>
    </source>
</evidence>
<dbReference type="RefSeq" id="WP_258788364.1">
    <property type="nucleotide sequence ID" value="NZ_JANUGQ010000012.1"/>
</dbReference>
<evidence type="ECO:0000313" key="4">
    <source>
        <dbReference type="Proteomes" id="UP001431313"/>
    </source>
</evidence>
<accession>A0ABT2CI79</accession>
<keyword evidence="2" id="KW-1133">Transmembrane helix</keyword>
<reference evidence="3" key="1">
    <citation type="submission" date="2022-08" db="EMBL/GenBank/DDBJ databases">
        <authorList>
            <person name="Somphong A."/>
            <person name="Phongsopitanun W."/>
        </authorList>
    </citation>
    <scope>NUCLEOTIDE SEQUENCE</scope>
    <source>
        <strain evidence="3">LP05-1</strain>
    </source>
</reference>
<dbReference type="EMBL" id="JANUGQ010000012">
    <property type="protein sequence ID" value="MCS0637107.1"/>
    <property type="molecule type" value="Genomic_DNA"/>
</dbReference>
<feature type="compositionally biased region" description="Polar residues" evidence="1">
    <location>
        <begin position="80"/>
        <end position="89"/>
    </location>
</feature>
<comment type="caution">
    <text evidence="3">The sequence shown here is derived from an EMBL/GenBank/DDBJ whole genome shotgun (WGS) entry which is preliminary data.</text>
</comment>
<proteinExistence type="predicted"/>
<evidence type="ECO:0000256" key="1">
    <source>
        <dbReference type="SAM" id="MobiDB-lite"/>
    </source>
</evidence>
<protein>
    <recommendedName>
        <fullName evidence="5">Secreted protein with PEP-CTERM sorting signal</fullName>
    </recommendedName>
</protein>
<feature type="transmembrane region" description="Helical" evidence="2">
    <location>
        <begin position="39"/>
        <end position="60"/>
    </location>
</feature>
<sequence length="89" mass="9226">MTPHPFRPGRLITGVTGLAVAVAYLGDAAGAWYTPWYAGLPLLFLGLFLAAVAGVAGYLVRRHRRRAPSSASAENDGAPASTSGSQATR</sequence>
<keyword evidence="2" id="KW-0472">Membrane</keyword>
<feature type="region of interest" description="Disordered" evidence="1">
    <location>
        <begin position="66"/>
        <end position="89"/>
    </location>
</feature>
<dbReference type="Proteomes" id="UP001431313">
    <property type="component" value="Unassembled WGS sequence"/>
</dbReference>
<gene>
    <name evidence="3" type="ORF">NX801_15850</name>
</gene>
<feature type="transmembrane region" description="Helical" evidence="2">
    <location>
        <begin position="12"/>
        <end position="33"/>
    </location>
</feature>
<evidence type="ECO:0008006" key="5">
    <source>
        <dbReference type="Google" id="ProtNLM"/>
    </source>
</evidence>
<keyword evidence="2" id="KW-0812">Transmembrane</keyword>